<keyword evidence="1" id="KW-0479">Metal-binding</keyword>
<dbReference type="SMART" id="SM00849">
    <property type="entry name" value="Lactamase_B"/>
    <property type="match status" value="1"/>
</dbReference>
<dbReference type="PhylomeDB" id="A0A0G4H4L3"/>
<dbReference type="InterPro" id="IPR051682">
    <property type="entry name" value="Mito_Persulfide_Diox"/>
</dbReference>
<gene>
    <name evidence="3" type="ORF">Cvel_849</name>
</gene>
<dbReference type="Pfam" id="PF00753">
    <property type="entry name" value="Lactamase_B"/>
    <property type="match status" value="1"/>
</dbReference>
<dbReference type="GO" id="GO:0046872">
    <property type="term" value="F:metal ion binding"/>
    <property type="evidence" value="ECO:0007669"/>
    <property type="project" value="UniProtKB-KW"/>
</dbReference>
<dbReference type="InterPro" id="IPR001279">
    <property type="entry name" value="Metallo-B-lactamas"/>
</dbReference>
<reference evidence="3" key="1">
    <citation type="submission" date="2014-11" db="EMBL/GenBank/DDBJ databases">
        <authorList>
            <person name="Otto D Thomas"/>
            <person name="Naeem Raeece"/>
        </authorList>
    </citation>
    <scope>NUCLEOTIDE SEQUENCE</scope>
</reference>
<dbReference type="GO" id="GO:0070813">
    <property type="term" value="P:hydrogen sulfide metabolic process"/>
    <property type="evidence" value="ECO:0007669"/>
    <property type="project" value="TreeGrafter"/>
</dbReference>
<accession>A0A0G4H4L3</accession>
<dbReference type="PANTHER" id="PTHR43084:SF1">
    <property type="entry name" value="PERSULFIDE DIOXYGENASE ETHE1, MITOCHONDRIAL"/>
    <property type="match status" value="1"/>
</dbReference>
<proteinExistence type="predicted"/>
<dbReference type="AlphaFoldDB" id="A0A0G4H4L3"/>
<feature type="domain" description="Metallo-beta-lactamase" evidence="2">
    <location>
        <begin position="16"/>
        <end position="170"/>
    </location>
</feature>
<protein>
    <recommendedName>
        <fullName evidence="2">Metallo-beta-lactamase domain-containing protein</fullName>
    </recommendedName>
</protein>
<evidence type="ECO:0000313" key="3">
    <source>
        <dbReference type="EMBL" id="CEM38734.1"/>
    </source>
</evidence>
<dbReference type="InterPro" id="IPR044528">
    <property type="entry name" value="POD-like_MBL-fold"/>
</dbReference>
<dbReference type="GO" id="GO:0050313">
    <property type="term" value="F:sulfur dioxygenase activity"/>
    <property type="evidence" value="ECO:0007669"/>
    <property type="project" value="InterPro"/>
</dbReference>
<dbReference type="SUPFAM" id="SSF56281">
    <property type="entry name" value="Metallo-hydrolase/oxidoreductase"/>
    <property type="match status" value="1"/>
</dbReference>
<dbReference type="Gene3D" id="3.60.15.10">
    <property type="entry name" value="Ribonuclease Z/Hydroxyacylglutathione hydrolase-like"/>
    <property type="match status" value="1"/>
</dbReference>
<dbReference type="CDD" id="cd07724">
    <property type="entry name" value="POD-like_MBL-fold"/>
    <property type="match status" value="1"/>
</dbReference>
<name>A0A0G4H4L3_9ALVE</name>
<organism evidence="3">
    <name type="scientific">Chromera velia CCMP2878</name>
    <dbReference type="NCBI Taxonomy" id="1169474"/>
    <lineage>
        <taxon>Eukaryota</taxon>
        <taxon>Sar</taxon>
        <taxon>Alveolata</taxon>
        <taxon>Colpodellida</taxon>
        <taxon>Chromeraceae</taxon>
        <taxon>Chromera</taxon>
    </lineage>
</organism>
<dbReference type="InterPro" id="IPR036866">
    <property type="entry name" value="RibonucZ/Hydroxyglut_hydro"/>
</dbReference>
<dbReference type="PANTHER" id="PTHR43084">
    <property type="entry name" value="PERSULFIDE DIOXYGENASE ETHE1"/>
    <property type="match status" value="1"/>
</dbReference>
<dbReference type="GO" id="GO:0006749">
    <property type="term" value="P:glutathione metabolic process"/>
    <property type="evidence" value="ECO:0007669"/>
    <property type="project" value="InterPro"/>
</dbReference>
<dbReference type="VEuPathDB" id="CryptoDB:Cvel_849"/>
<evidence type="ECO:0000259" key="2">
    <source>
        <dbReference type="SMART" id="SM00849"/>
    </source>
</evidence>
<evidence type="ECO:0000256" key="1">
    <source>
        <dbReference type="ARBA" id="ARBA00022723"/>
    </source>
</evidence>
<dbReference type="EMBL" id="CDMZ01001876">
    <property type="protein sequence ID" value="CEM38734.1"/>
    <property type="molecule type" value="Genomic_DNA"/>
</dbReference>
<sequence length="254" mass="28139">MDWSPAAARTSFRSADQLIGFLEENKLEVQWIMETHVHADHLSAAQYLKSSLGGITAIGSEVTKIQKSFSDLFNLGSDFKCDGSQFDKLLTDGEAFQVGNLPCLALHTPGHTPACMTYVMGDCIFAGDTIFMPDFGTARCDFPGGRSSDLYDSVQKIYSLPDDFRVFVGHDYAPGREHAWETELGKEKAENKHIKRTVSKEEFVQIRDEKDAKLPFPRHLLAALQVNLRNGNLPAPESNGISYLKLPINVLGAK</sequence>